<sequence length="244" mass="26184">MDNPLDFSGKTVLVVGGTTGIGNGIARAFRDRGADVFVWGTRTGIDEYADEDGDMSGMTYTQMDATDETAVSGWIAPFDRLDVLVCSQGLALYERKEFEIANFRKVIDVNLEANMICATRFRQQLAQTGGSIVFVNSVGAFRPTRGNPAYAASKAGLLGLTRVLAQAWARDGIRVNAVAPGLVETRLTKVTTDNPERLAERIKGIPAGRLGTVDDMAGAALYLASPLAHYVYGQTIVVDGGRML</sequence>
<dbReference type="GO" id="GO:0016616">
    <property type="term" value="F:oxidoreductase activity, acting on the CH-OH group of donors, NAD or NADP as acceptor"/>
    <property type="evidence" value="ECO:0007669"/>
    <property type="project" value="TreeGrafter"/>
</dbReference>
<gene>
    <name evidence="2" type="ORF">EKN06_09875</name>
</gene>
<dbReference type="Gene3D" id="3.40.50.720">
    <property type="entry name" value="NAD(P)-binding Rossmann-like Domain"/>
    <property type="match status" value="1"/>
</dbReference>
<evidence type="ECO:0000256" key="1">
    <source>
        <dbReference type="ARBA" id="ARBA00006484"/>
    </source>
</evidence>
<dbReference type="InterPro" id="IPR002347">
    <property type="entry name" value="SDR_fam"/>
</dbReference>
<dbReference type="InterPro" id="IPR020904">
    <property type="entry name" value="Sc_DH/Rdtase_CS"/>
</dbReference>
<keyword evidence="3" id="KW-1185">Reference proteome</keyword>
<dbReference type="RefSeq" id="WP_127613018.1">
    <property type="nucleotide sequence ID" value="NZ_RXOL01000004.1"/>
</dbReference>
<dbReference type="SUPFAM" id="SSF51735">
    <property type="entry name" value="NAD(P)-binding Rossmann-fold domains"/>
    <property type="match status" value="1"/>
</dbReference>
<name>A0A437GWX4_9SPHN</name>
<reference evidence="2 3" key="1">
    <citation type="submission" date="2018-12" db="EMBL/GenBank/DDBJ databases">
        <title>Croceicoccus ponticola sp. nov., a lipolytic bacterium isolated from seawater.</title>
        <authorList>
            <person name="Yoon J.-H."/>
        </authorList>
    </citation>
    <scope>NUCLEOTIDE SEQUENCE [LARGE SCALE GENOMIC DNA]</scope>
    <source>
        <strain evidence="2 3">GM-16</strain>
    </source>
</reference>
<dbReference type="OrthoDB" id="286404at2"/>
<proteinExistence type="inferred from homology"/>
<comment type="caution">
    <text evidence="2">The sequence shown here is derived from an EMBL/GenBank/DDBJ whole genome shotgun (WGS) entry which is preliminary data.</text>
</comment>
<dbReference type="PRINTS" id="PR00081">
    <property type="entry name" value="GDHRDH"/>
</dbReference>
<comment type="similarity">
    <text evidence="1">Belongs to the short-chain dehydrogenases/reductases (SDR) family.</text>
</comment>
<accession>A0A437GWX4</accession>
<dbReference type="EMBL" id="RXOL01000004">
    <property type="protein sequence ID" value="RVQ66599.1"/>
    <property type="molecule type" value="Genomic_DNA"/>
</dbReference>
<dbReference type="PANTHER" id="PTHR42760:SF132">
    <property type="entry name" value="SHORT-CHAIN DEHYDROGENASE_REDUCTASE FAMILY PROTEIN"/>
    <property type="match status" value="1"/>
</dbReference>
<dbReference type="FunFam" id="3.40.50.720:FF:000084">
    <property type="entry name" value="Short-chain dehydrogenase reductase"/>
    <property type="match status" value="1"/>
</dbReference>
<dbReference type="Pfam" id="PF13561">
    <property type="entry name" value="adh_short_C2"/>
    <property type="match status" value="1"/>
</dbReference>
<dbReference type="AlphaFoldDB" id="A0A437GWX4"/>
<dbReference type="PANTHER" id="PTHR42760">
    <property type="entry name" value="SHORT-CHAIN DEHYDROGENASES/REDUCTASES FAMILY MEMBER"/>
    <property type="match status" value="1"/>
</dbReference>
<dbReference type="PRINTS" id="PR00080">
    <property type="entry name" value="SDRFAMILY"/>
</dbReference>
<dbReference type="InterPro" id="IPR036291">
    <property type="entry name" value="NAD(P)-bd_dom_sf"/>
</dbReference>
<organism evidence="2 3">
    <name type="scientific">Croceicoccus ponticola</name>
    <dbReference type="NCBI Taxonomy" id="2217664"/>
    <lineage>
        <taxon>Bacteria</taxon>
        <taxon>Pseudomonadati</taxon>
        <taxon>Pseudomonadota</taxon>
        <taxon>Alphaproteobacteria</taxon>
        <taxon>Sphingomonadales</taxon>
        <taxon>Erythrobacteraceae</taxon>
        <taxon>Croceicoccus</taxon>
    </lineage>
</organism>
<dbReference type="PROSITE" id="PS00061">
    <property type="entry name" value="ADH_SHORT"/>
    <property type="match status" value="1"/>
</dbReference>
<protein>
    <submittedName>
        <fullName evidence="2">SDR family oxidoreductase</fullName>
    </submittedName>
</protein>
<dbReference type="Proteomes" id="UP000283003">
    <property type="component" value="Unassembled WGS sequence"/>
</dbReference>
<evidence type="ECO:0000313" key="3">
    <source>
        <dbReference type="Proteomes" id="UP000283003"/>
    </source>
</evidence>
<evidence type="ECO:0000313" key="2">
    <source>
        <dbReference type="EMBL" id="RVQ66599.1"/>
    </source>
</evidence>